<dbReference type="Proteomes" id="UP000032809">
    <property type="component" value="Chromosome I"/>
</dbReference>
<dbReference type="AlphaFoldDB" id="A0A0C7NZQ0"/>
<dbReference type="HAMAP" id="MF_01369_B">
    <property type="entry name" value="Ribosomal_uL23_B"/>
    <property type="match status" value="1"/>
</dbReference>
<dbReference type="Gene3D" id="3.30.70.330">
    <property type="match status" value="1"/>
</dbReference>
<dbReference type="HOGENOM" id="CLU_037562_3_2_0"/>
<keyword evidence="3 6" id="KW-0694">RNA-binding</keyword>
<keyword evidence="2 6" id="KW-0699">rRNA-binding</keyword>
<dbReference type="Pfam" id="PF00276">
    <property type="entry name" value="Ribosomal_L23"/>
    <property type="match status" value="1"/>
</dbReference>
<dbReference type="OrthoDB" id="9793353at2"/>
<evidence type="ECO:0000256" key="4">
    <source>
        <dbReference type="ARBA" id="ARBA00022980"/>
    </source>
</evidence>
<dbReference type="GO" id="GO:0006412">
    <property type="term" value="P:translation"/>
    <property type="evidence" value="ECO:0007669"/>
    <property type="project" value="UniProtKB-UniRule"/>
</dbReference>
<dbReference type="InterPro" id="IPR012678">
    <property type="entry name" value="Ribosomal_uL23/eL15/eS24_sf"/>
</dbReference>
<evidence type="ECO:0000256" key="7">
    <source>
        <dbReference type="RuleBase" id="RU003934"/>
    </source>
</evidence>
<evidence type="ECO:0000256" key="3">
    <source>
        <dbReference type="ARBA" id="ARBA00022884"/>
    </source>
</evidence>
<dbReference type="NCBIfam" id="NF004363">
    <property type="entry name" value="PRK05738.2-4"/>
    <property type="match status" value="1"/>
</dbReference>
<dbReference type="PANTHER" id="PTHR11620">
    <property type="entry name" value="60S RIBOSOMAL PROTEIN L23A"/>
    <property type="match status" value="1"/>
</dbReference>
<dbReference type="GO" id="GO:0003735">
    <property type="term" value="F:structural constituent of ribosome"/>
    <property type="evidence" value="ECO:0007669"/>
    <property type="project" value="InterPro"/>
</dbReference>
<comment type="function">
    <text evidence="6">One of the early assembly proteins it binds 23S rRNA. One of the proteins that surrounds the polypeptide exit tunnel on the outside of the ribosome. Forms the main docking site for trigger factor binding to the ribosome.</text>
</comment>
<evidence type="ECO:0000256" key="1">
    <source>
        <dbReference type="ARBA" id="ARBA00006700"/>
    </source>
</evidence>
<protein>
    <recommendedName>
        <fullName evidence="6">Large ribosomal subunit protein uL23</fullName>
    </recommendedName>
</protein>
<evidence type="ECO:0000256" key="2">
    <source>
        <dbReference type="ARBA" id="ARBA00022730"/>
    </source>
</evidence>
<dbReference type="InterPro" id="IPR012677">
    <property type="entry name" value="Nucleotide-bd_a/b_plait_sf"/>
</dbReference>
<dbReference type="PROSITE" id="PS00050">
    <property type="entry name" value="RIBOSOMAL_L23"/>
    <property type="match status" value="1"/>
</dbReference>
<keyword evidence="5 6" id="KW-0687">Ribonucleoprotein</keyword>
<dbReference type="FunFam" id="3.30.70.330:FF:000001">
    <property type="entry name" value="50S ribosomal protein L23"/>
    <property type="match status" value="1"/>
</dbReference>
<keyword evidence="4 6" id="KW-0689">Ribosomal protein</keyword>
<dbReference type="GO" id="GO:0019843">
    <property type="term" value="F:rRNA binding"/>
    <property type="evidence" value="ECO:0007669"/>
    <property type="project" value="UniProtKB-UniRule"/>
</dbReference>
<dbReference type="PATRIC" id="fig|1006576.9.peg.154"/>
<dbReference type="NCBIfam" id="NF004366">
    <property type="entry name" value="PRK05738.3-2"/>
    <property type="match status" value="1"/>
</dbReference>
<gene>
    <name evidence="6 8" type="primary">rplW</name>
    <name evidence="8" type="ORF">DTL3_0159</name>
</gene>
<evidence type="ECO:0000256" key="5">
    <source>
        <dbReference type="ARBA" id="ARBA00023274"/>
    </source>
</evidence>
<dbReference type="KEGG" id="dtn:DTL3_0159"/>
<evidence type="ECO:0000313" key="8">
    <source>
        <dbReference type="EMBL" id="CEP77490.1"/>
    </source>
</evidence>
<organism evidence="8 9">
    <name type="scientific">Defluviitoga tunisiensis</name>
    <dbReference type="NCBI Taxonomy" id="1006576"/>
    <lineage>
        <taxon>Bacteria</taxon>
        <taxon>Thermotogati</taxon>
        <taxon>Thermotogota</taxon>
        <taxon>Thermotogae</taxon>
        <taxon>Petrotogales</taxon>
        <taxon>Petrotogaceae</taxon>
        <taxon>Defluviitoga</taxon>
    </lineage>
</organism>
<comment type="similarity">
    <text evidence="1 6 7">Belongs to the universal ribosomal protein uL23 family.</text>
</comment>
<dbReference type="STRING" id="1006576.DTL3_0159"/>
<proteinExistence type="inferred from homology"/>
<accession>A0A0C7NZQ0</accession>
<evidence type="ECO:0000313" key="9">
    <source>
        <dbReference type="Proteomes" id="UP000032809"/>
    </source>
</evidence>
<name>A0A0C7NZQ0_DEFTU</name>
<keyword evidence="9" id="KW-1185">Reference proteome</keyword>
<evidence type="ECO:0000256" key="6">
    <source>
        <dbReference type="HAMAP-Rule" id="MF_01369"/>
    </source>
</evidence>
<dbReference type="GO" id="GO:0005840">
    <property type="term" value="C:ribosome"/>
    <property type="evidence" value="ECO:0007669"/>
    <property type="project" value="UniProtKB-KW"/>
</dbReference>
<dbReference type="InterPro" id="IPR013025">
    <property type="entry name" value="Ribosomal_uL23-like"/>
</dbReference>
<reference evidence="9" key="1">
    <citation type="submission" date="2014-11" db="EMBL/GenBank/DDBJ databases">
        <authorList>
            <person name="Wibberg D."/>
        </authorList>
    </citation>
    <scope>NUCLEOTIDE SEQUENCE [LARGE SCALE GENOMIC DNA]</scope>
    <source>
        <strain evidence="9">L3</strain>
    </source>
</reference>
<comment type="subunit">
    <text evidence="6">Part of the 50S ribosomal subunit. Contacts protein L29, and trigger factor when it is bound to the ribosome.</text>
</comment>
<sequence length="98" mass="11267">MKAKNPHDIVIKPILTEKSYNLMQEGKYTFEVAKDATKPEIKDAIETIFKVKVQKVYVMNVKPKPKRLGRSEGYTRSWKKAIVKLAEGYVIKELKASL</sequence>
<dbReference type="GO" id="GO:1990904">
    <property type="term" value="C:ribonucleoprotein complex"/>
    <property type="evidence" value="ECO:0007669"/>
    <property type="project" value="UniProtKB-KW"/>
</dbReference>
<dbReference type="SUPFAM" id="SSF54189">
    <property type="entry name" value="Ribosomal proteins S24e, L23 and L15e"/>
    <property type="match status" value="1"/>
</dbReference>
<dbReference type="EMBL" id="LN824141">
    <property type="protein sequence ID" value="CEP77490.1"/>
    <property type="molecule type" value="Genomic_DNA"/>
</dbReference>
<dbReference type="InterPro" id="IPR001014">
    <property type="entry name" value="Ribosomal_uL23_CS"/>
</dbReference>
<dbReference type="RefSeq" id="WP_045087102.1">
    <property type="nucleotide sequence ID" value="NZ_LN824141.1"/>
</dbReference>